<reference evidence="1 2" key="1">
    <citation type="submission" date="2018-09" db="EMBL/GenBank/DDBJ databases">
        <title>Genome Sequence of Paenibacillus lautus Strain E7593-69, Azo Dye-Degrading Bacteria, Isolated from Commercial Tattoo Inks.</title>
        <authorList>
            <person name="Nho S.W."/>
            <person name="Kim S.-J."/>
            <person name="Kweon O."/>
            <person name="Cerniglia C.E."/>
        </authorList>
    </citation>
    <scope>NUCLEOTIDE SEQUENCE [LARGE SCALE GENOMIC DNA]</scope>
    <source>
        <strain evidence="1 2">E7593-69</strain>
    </source>
</reference>
<sequence length="374" mass="44278">MSKKPKIAYLMHVDWNWIKQRPHFLYEELTFYYNVDLFYIQNIYTRRYIKVNNSRNVYNYSKINFLKKLPLSGRFKELQMIEKLINYKTVASLQNYDYIWVTSPIILDFVTLDEFEGKIVIYDCMDDFLGFYSGTSTVGRLKKLEVDLVNRADYIFTSSNYLRKKMELSYEREMKVSPYLIGNGISRTLFNQEVFQNISQVKPNRTDCLWNLMYIGTIGEWINFDIIIMVLQQIPDVKFTMVGPIDTRVPQHSRIEYTGPIKHEELMTYASLADAFVMPFKVNELVRSVDPVKIYEYILFGKPIFSIEYGEMYKFLPFVNLYSGEKDLLNLVRDLQDDEIKVLSREESLSFLKQNTWSVRAEQIVSILEGVSNK</sequence>
<accession>A0A385TL58</accession>
<protein>
    <recommendedName>
        <fullName evidence="3">Glycosyltransferase family 1 protein</fullName>
    </recommendedName>
</protein>
<dbReference type="KEGG" id="plw:D5F53_00815"/>
<gene>
    <name evidence="1" type="ORF">D5F53_00815</name>
</gene>
<evidence type="ECO:0000313" key="2">
    <source>
        <dbReference type="Proteomes" id="UP000266552"/>
    </source>
</evidence>
<evidence type="ECO:0008006" key="3">
    <source>
        <dbReference type="Google" id="ProtNLM"/>
    </source>
</evidence>
<dbReference type="AlphaFoldDB" id="A0A385TL58"/>
<proteinExistence type="predicted"/>
<organism evidence="1 2">
    <name type="scientific">Paenibacillus lautus</name>
    <name type="common">Bacillus lautus</name>
    <dbReference type="NCBI Taxonomy" id="1401"/>
    <lineage>
        <taxon>Bacteria</taxon>
        <taxon>Bacillati</taxon>
        <taxon>Bacillota</taxon>
        <taxon>Bacilli</taxon>
        <taxon>Bacillales</taxon>
        <taxon>Paenibacillaceae</taxon>
        <taxon>Paenibacillus</taxon>
    </lineage>
</organism>
<dbReference type="Gene3D" id="3.40.50.2000">
    <property type="entry name" value="Glycogen Phosphorylase B"/>
    <property type="match status" value="1"/>
</dbReference>
<evidence type="ECO:0000313" key="1">
    <source>
        <dbReference type="EMBL" id="AYB41925.1"/>
    </source>
</evidence>
<dbReference type="RefSeq" id="WP_119846219.1">
    <property type="nucleotide sequence ID" value="NZ_CP032412.1"/>
</dbReference>
<dbReference type="Proteomes" id="UP000266552">
    <property type="component" value="Chromosome"/>
</dbReference>
<name>A0A385TL58_PAELA</name>
<keyword evidence="2" id="KW-1185">Reference proteome</keyword>
<dbReference type="SUPFAM" id="SSF53756">
    <property type="entry name" value="UDP-Glycosyltransferase/glycogen phosphorylase"/>
    <property type="match status" value="1"/>
</dbReference>
<dbReference type="EMBL" id="CP032412">
    <property type="protein sequence ID" value="AYB41925.1"/>
    <property type="molecule type" value="Genomic_DNA"/>
</dbReference>